<sequence length="485" mass="53301">MATPIATQIASPIRLSPHVQCIQRSSPYTNIYDNAPVSPLRARENTQHLRDMLPHSHPEQKRWKNPGGWGARHLNDTAPFTLWDEQNHKFRHPSRQDWTWIRSKFGDGTVHISAWLICVETASPPQPIPLTLGTMPVIFVRPGQMFREPVPLSGYSNPRVPDPCPTIRWPKLTNPSKRQTVAVLTAIAPLARVRAAIFLPSWTVFELEFGDGRSYEKQSLPGVVAGRTALYHHGDEPFSSTMRSLTRPRFIDPSLVLAGAAPQDDSNYLQRSVLTPGCRIESGLGLPGAPAEFTNAATTCGIKIRNLAGEEMLTVVNHGFLSSEEVYHPFVNGGDLIGEVIDTRPELDIALVKLTPAASSNFTNSCYFQAEPPTRLLVMSQISQGSWSEVDGMSSGLFSMMNIGTQALQPKRPAGHPQIEFEEWDTRSVDFLFGNVNRAISDGVCGAPIVDIESGGVSGFFHLSDGVFAYSAVLDDLVAEGWGLE</sequence>
<evidence type="ECO:0000313" key="2">
    <source>
        <dbReference type="Proteomes" id="UP001150879"/>
    </source>
</evidence>
<dbReference type="AlphaFoldDB" id="A0A9W9T202"/>
<reference evidence="1" key="2">
    <citation type="journal article" date="2023" name="IMA Fungus">
        <title>Comparative genomic study of the Penicillium genus elucidates a diverse pangenome and 15 lateral gene transfer events.</title>
        <authorList>
            <person name="Petersen C."/>
            <person name="Sorensen T."/>
            <person name="Nielsen M.R."/>
            <person name="Sondergaard T.E."/>
            <person name="Sorensen J.L."/>
            <person name="Fitzpatrick D.A."/>
            <person name="Frisvad J.C."/>
            <person name="Nielsen K.L."/>
        </authorList>
    </citation>
    <scope>NUCLEOTIDE SEQUENCE</scope>
    <source>
        <strain evidence="1">IBT 16849</strain>
    </source>
</reference>
<name>A0A9W9T202_9EURO</name>
<dbReference type="OrthoDB" id="5361958at2759"/>
<gene>
    <name evidence="1" type="ORF">N7472_002358</name>
</gene>
<dbReference type="EMBL" id="JAPQKP010000002">
    <property type="protein sequence ID" value="KAJ5205910.1"/>
    <property type="molecule type" value="Genomic_DNA"/>
</dbReference>
<proteinExistence type="predicted"/>
<comment type="caution">
    <text evidence="1">The sequence shown here is derived from an EMBL/GenBank/DDBJ whole genome shotgun (WGS) entry which is preliminary data.</text>
</comment>
<accession>A0A9W9T202</accession>
<protein>
    <submittedName>
        <fullName evidence="1">Uncharacterized protein</fullName>
    </submittedName>
</protein>
<dbReference type="Proteomes" id="UP001150879">
    <property type="component" value="Unassembled WGS sequence"/>
</dbReference>
<keyword evidence="2" id="KW-1185">Reference proteome</keyword>
<evidence type="ECO:0000313" key="1">
    <source>
        <dbReference type="EMBL" id="KAJ5205910.1"/>
    </source>
</evidence>
<organism evidence="1 2">
    <name type="scientific">Penicillium cf. griseofulvum</name>
    <dbReference type="NCBI Taxonomy" id="2972120"/>
    <lineage>
        <taxon>Eukaryota</taxon>
        <taxon>Fungi</taxon>
        <taxon>Dikarya</taxon>
        <taxon>Ascomycota</taxon>
        <taxon>Pezizomycotina</taxon>
        <taxon>Eurotiomycetes</taxon>
        <taxon>Eurotiomycetidae</taxon>
        <taxon>Eurotiales</taxon>
        <taxon>Aspergillaceae</taxon>
        <taxon>Penicillium</taxon>
    </lineage>
</organism>
<reference evidence="1" key="1">
    <citation type="submission" date="2022-11" db="EMBL/GenBank/DDBJ databases">
        <authorList>
            <person name="Petersen C."/>
        </authorList>
    </citation>
    <scope>NUCLEOTIDE SEQUENCE</scope>
    <source>
        <strain evidence="1">IBT 16849</strain>
    </source>
</reference>